<dbReference type="GO" id="GO:0005544">
    <property type="term" value="F:calcium-dependent phospholipid binding"/>
    <property type="evidence" value="ECO:0007669"/>
    <property type="project" value="InterPro"/>
</dbReference>
<dbReference type="eggNOG" id="KOG1327">
    <property type="taxonomic scope" value="Eukaryota"/>
</dbReference>
<dbReference type="Proteomes" id="UP000006671">
    <property type="component" value="Unassembled WGS sequence"/>
</dbReference>
<dbReference type="Gene3D" id="2.60.40.150">
    <property type="entry name" value="C2 domain"/>
    <property type="match status" value="2"/>
</dbReference>
<dbReference type="PANTHER" id="PTHR10857">
    <property type="entry name" value="COPINE"/>
    <property type="match status" value="1"/>
</dbReference>
<dbReference type="InterPro" id="IPR045052">
    <property type="entry name" value="Copine"/>
</dbReference>
<dbReference type="CDD" id="cd04047">
    <property type="entry name" value="C2B_Copine"/>
    <property type="match status" value="1"/>
</dbReference>
<dbReference type="Pfam" id="PF00168">
    <property type="entry name" value="C2"/>
    <property type="match status" value="2"/>
</dbReference>
<gene>
    <name evidence="2" type="ORF">NAEGRDRAFT_75953</name>
</gene>
<sequence length="280" mass="32021">MDKDQFYDQTVYFHIVCHDLKNNKNSITKMDTFCVLSMDNNNGDGSKEMDRTEIQKANHNPTYLKPLSIVRSSYVQSSVSSLTPLTFSIYHSYFANYKDHEDFLGRVCVNISTLAHATNGVINLTLVDKQDVDVGSTITIRFEDKIASDYKFDLQFAGSDLAKKDLFGKSDPFFTISREINGRIIDIYKSEIIKKNLDPIWSSFRMTFKSFCNGNDNEQLKMSVYDWDSATDSDFIGDCVFTFKELKEIGSGHFTLKDGKKSTGKIYVRNLDLRYMPSSI</sequence>
<dbReference type="STRING" id="5762.D2W3I4"/>
<dbReference type="RefSeq" id="XP_002669133.1">
    <property type="nucleotide sequence ID" value="XM_002669087.1"/>
</dbReference>
<reference evidence="2 3" key="1">
    <citation type="journal article" date="2010" name="Cell">
        <title>The genome of Naegleria gruberi illuminates early eukaryotic versatility.</title>
        <authorList>
            <person name="Fritz-Laylin L.K."/>
            <person name="Prochnik S.E."/>
            <person name="Ginger M.L."/>
            <person name="Dacks J.B."/>
            <person name="Carpenter M.L."/>
            <person name="Field M.C."/>
            <person name="Kuo A."/>
            <person name="Paredez A."/>
            <person name="Chapman J."/>
            <person name="Pham J."/>
            <person name="Shu S."/>
            <person name="Neupane R."/>
            <person name="Cipriano M."/>
            <person name="Mancuso J."/>
            <person name="Tu H."/>
            <person name="Salamov A."/>
            <person name="Lindquist E."/>
            <person name="Shapiro H."/>
            <person name="Lucas S."/>
            <person name="Grigoriev I.V."/>
            <person name="Cande W.Z."/>
            <person name="Fulton C."/>
            <person name="Rokhsar D.S."/>
            <person name="Dawson S.C."/>
        </authorList>
    </citation>
    <scope>NUCLEOTIDE SEQUENCE [LARGE SCALE GENOMIC DNA]</scope>
    <source>
        <strain evidence="2 3">NEG-M</strain>
    </source>
</reference>
<dbReference type="InParanoid" id="D2W3I4"/>
<dbReference type="SUPFAM" id="SSF49562">
    <property type="entry name" value="C2 domain (Calcium/lipid-binding domain, CaLB)"/>
    <property type="match status" value="2"/>
</dbReference>
<dbReference type="KEGG" id="ngr:NAEGRDRAFT_75953"/>
<evidence type="ECO:0000313" key="2">
    <source>
        <dbReference type="EMBL" id="EFC36389.1"/>
    </source>
</evidence>
<dbReference type="SMART" id="SM00239">
    <property type="entry name" value="C2"/>
    <property type="match status" value="2"/>
</dbReference>
<keyword evidence="3" id="KW-1185">Reference proteome</keyword>
<dbReference type="AlphaFoldDB" id="D2W3I4"/>
<dbReference type="VEuPathDB" id="AmoebaDB:NAEGRDRAFT_75953"/>
<evidence type="ECO:0000313" key="3">
    <source>
        <dbReference type="Proteomes" id="UP000006671"/>
    </source>
</evidence>
<evidence type="ECO:0000259" key="1">
    <source>
        <dbReference type="PROSITE" id="PS50004"/>
    </source>
</evidence>
<dbReference type="GO" id="GO:0071277">
    <property type="term" value="P:cellular response to calcium ion"/>
    <property type="evidence" value="ECO:0007669"/>
    <property type="project" value="TreeGrafter"/>
</dbReference>
<dbReference type="InterPro" id="IPR037768">
    <property type="entry name" value="C2B_Copine"/>
</dbReference>
<dbReference type="InterPro" id="IPR035892">
    <property type="entry name" value="C2_domain_sf"/>
</dbReference>
<feature type="domain" description="C2" evidence="1">
    <location>
        <begin position="1"/>
        <end position="126"/>
    </location>
</feature>
<dbReference type="EMBL" id="GG738931">
    <property type="protein sequence ID" value="EFC36389.1"/>
    <property type="molecule type" value="Genomic_DNA"/>
</dbReference>
<organism evidence="3">
    <name type="scientific">Naegleria gruberi</name>
    <name type="common">Amoeba</name>
    <dbReference type="NCBI Taxonomy" id="5762"/>
    <lineage>
        <taxon>Eukaryota</taxon>
        <taxon>Discoba</taxon>
        <taxon>Heterolobosea</taxon>
        <taxon>Tetramitia</taxon>
        <taxon>Eutetramitia</taxon>
        <taxon>Vahlkampfiidae</taxon>
        <taxon>Naegleria</taxon>
    </lineage>
</organism>
<dbReference type="PANTHER" id="PTHR10857:SF106">
    <property type="entry name" value="C2 DOMAIN-CONTAINING PROTEIN"/>
    <property type="match status" value="1"/>
</dbReference>
<name>D2W3I4_NAEGR</name>
<feature type="domain" description="C2" evidence="1">
    <location>
        <begin position="132"/>
        <end position="256"/>
    </location>
</feature>
<dbReference type="GO" id="GO:0005886">
    <property type="term" value="C:plasma membrane"/>
    <property type="evidence" value="ECO:0007669"/>
    <property type="project" value="TreeGrafter"/>
</dbReference>
<proteinExistence type="predicted"/>
<dbReference type="PROSITE" id="PS50004">
    <property type="entry name" value="C2"/>
    <property type="match status" value="2"/>
</dbReference>
<dbReference type="GeneID" id="8862497"/>
<protein>
    <submittedName>
        <fullName evidence="2">Predicted protein</fullName>
    </submittedName>
</protein>
<accession>D2W3I4</accession>
<dbReference type="OrthoDB" id="5855668at2759"/>
<dbReference type="InterPro" id="IPR000008">
    <property type="entry name" value="C2_dom"/>
</dbReference>